<dbReference type="SUPFAM" id="SSF53098">
    <property type="entry name" value="Ribonuclease H-like"/>
    <property type="match status" value="1"/>
</dbReference>
<dbReference type="GO" id="GO:0003676">
    <property type="term" value="F:nucleic acid binding"/>
    <property type="evidence" value="ECO:0007669"/>
    <property type="project" value="InterPro"/>
</dbReference>
<dbReference type="EnsemblMetazoa" id="MESCA006730-RA">
    <property type="protein sequence ID" value="MESCA006730-PA"/>
    <property type="gene ID" value="MESCA006730"/>
</dbReference>
<dbReference type="AlphaFoldDB" id="T1GSR9"/>
<organism evidence="1 2">
    <name type="scientific">Megaselia scalaris</name>
    <name type="common">Humpbacked fly</name>
    <name type="synonym">Phora scalaris</name>
    <dbReference type="NCBI Taxonomy" id="36166"/>
    <lineage>
        <taxon>Eukaryota</taxon>
        <taxon>Metazoa</taxon>
        <taxon>Ecdysozoa</taxon>
        <taxon>Arthropoda</taxon>
        <taxon>Hexapoda</taxon>
        <taxon>Insecta</taxon>
        <taxon>Pterygota</taxon>
        <taxon>Neoptera</taxon>
        <taxon>Endopterygota</taxon>
        <taxon>Diptera</taxon>
        <taxon>Brachycera</taxon>
        <taxon>Muscomorpha</taxon>
        <taxon>Platypezoidea</taxon>
        <taxon>Phoridae</taxon>
        <taxon>Megaseliini</taxon>
        <taxon>Megaselia</taxon>
    </lineage>
</organism>
<evidence type="ECO:0000313" key="1">
    <source>
        <dbReference type="EnsemblMetazoa" id="MESCA006730-PA"/>
    </source>
</evidence>
<dbReference type="Gene3D" id="3.30.420.10">
    <property type="entry name" value="Ribonuclease H-like superfamily/Ribonuclease H"/>
    <property type="match status" value="1"/>
</dbReference>
<reference evidence="1" key="2">
    <citation type="submission" date="2015-06" db="UniProtKB">
        <authorList>
            <consortium name="EnsemblMetazoa"/>
        </authorList>
    </citation>
    <scope>IDENTIFICATION</scope>
</reference>
<dbReference type="Proteomes" id="UP000015102">
    <property type="component" value="Unassembled WGS sequence"/>
</dbReference>
<dbReference type="HOGENOM" id="CLU_2707637_0_0_1"/>
<proteinExistence type="predicted"/>
<dbReference type="InterPro" id="IPR012337">
    <property type="entry name" value="RNaseH-like_sf"/>
</dbReference>
<dbReference type="EMBL" id="CAQQ02193578">
    <property type="status" value="NOT_ANNOTATED_CDS"/>
    <property type="molecule type" value="Genomic_DNA"/>
</dbReference>
<evidence type="ECO:0008006" key="3">
    <source>
        <dbReference type="Google" id="ProtNLM"/>
    </source>
</evidence>
<evidence type="ECO:0000313" key="2">
    <source>
        <dbReference type="Proteomes" id="UP000015102"/>
    </source>
</evidence>
<name>T1GSR9_MEGSC</name>
<reference evidence="2" key="1">
    <citation type="submission" date="2013-02" db="EMBL/GenBank/DDBJ databases">
        <authorList>
            <person name="Hughes D."/>
        </authorList>
    </citation>
    <scope>NUCLEOTIDE SEQUENCE</scope>
    <source>
        <strain>Durham</strain>
        <strain evidence="2">NC isolate 2 -- Noor lab</strain>
    </source>
</reference>
<protein>
    <recommendedName>
        <fullName evidence="3">RNase H type-1 domain-containing protein</fullName>
    </recommendedName>
</protein>
<keyword evidence="2" id="KW-1185">Reference proteome</keyword>
<sequence>MASSKLDSWTGAGVFIVWNCREELQTLSSQNHVKLSWVPGNSNIKGNVVSDNLARIGSMFKNKIKLKEMSIEC</sequence>
<accession>T1GSR9</accession>
<dbReference type="InterPro" id="IPR036397">
    <property type="entry name" value="RNaseH_sf"/>
</dbReference>
<dbReference type="EMBL" id="CAQQ02193577">
    <property type="status" value="NOT_ANNOTATED_CDS"/>
    <property type="molecule type" value="Genomic_DNA"/>
</dbReference>